<dbReference type="Gene3D" id="3.30.420.10">
    <property type="entry name" value="Ribonuclease H-like superfamily/Ribonuclease H"/>
    <property type="match status" value="1"/>
</dbReference>
<feature type="domain" description="Integrase catalytic" evidence="2">
    <location>
        <begin position="167"/>
        <end position="329"/>
    </location>
</feature>
<organism evidence="3 4">
    <name type="scientific">Candidatus Roizmanbacteria bacterium RIFCSPLOWO2_01_FULL_42_14</name>
    <dbReference type="NCBI Taxonomy" id="1802068"/>
    <lineage>
        <taxon>Bacteria</taxon>
        <taxon>Candidatus Roizmaniibacteriota</taxon>
    </lineage>
</organism>
<evidence type="ECO:0000256" key="1">
    <source>
        <dbReference type="ARBA" id="ARBA00023172"/>
    </source>
</evidence>
<dbReference type="AlphaFoldDB" id="A0A1F7J8V5"/>
<dbReference type="Pfam" id="PF13936">
    <property type="entry name" value="HTH_38"/>
    <property type="match status" value="1"/>
</dbReference>
<dbReference type="InterPro" id="IPR025246">
    <property type="entry name" value="IS30-like_HTH"/>
</dbReference>
<keyword evidence="1" id="KW-0233">DNA recombination</keyword>
<evidence type="ECO:0000313" key="4">
    <source>
        <dbReference type="Proteomes" id="UP000178914"/>
    </source>
</evidence>
<dbReference type="GO" id="GO:0006310">
    <property type="term" value="P:DNA recombination"/>
    <property type="evidence" value="ECO:0007669"/>
    <property type="project" value="UniProtKB-KW"/>
</dbReference>
<dbReference type="GO" id="GO:0005829">
    <property type="term" value="C:cytosol"/>
    <property type="evidence" value="ECO:0007669"/>
    <property type="project" value="TreeGrafter"/>
</dbReference>
<dbReference type="STRING" id="1802068.A3B02_00165"/>
<name>A0A1F7J8V5_9BACT</name>
<dbReference type="Proteomes" id="UP000178914">
    <property type="component" value="Unassembled WGS sequence"/>
</dbReference>
<dbReference type="GO" id="GO:0004803">
    <property type="term" value="F:transposase activity"/>
    <property type="evidence" value="ECO:0007669"/>
    <property type="project" value="TreeGrafter"/>
</dbReference>
<accession>A0A1F7J8V5</accession>
<sequence length="336" mass="39508">MEVHYSKINNTERRQIERWKNKGVSNKECARRLGGNSSSIGRELSRYGWIENGKHYYVALVAQSQANNEKQHAYNSKQPLKNKKIYAHVLRKLRDGWSPEQISGRLKRKHKDDPSWYISHEAIYQYIYHTDNKEKKLWEFLRRKQKRRIKKNGRSSQRSKIPDRVSIHMRPIAVDERIEVGHWEGDSIVGKGRRNGLHTAYERVSSMTRIAYMNDLTAQSSHAAQIEIYGDLPAHMKKTTTLDNGSEHSKHKLIEKETGIVSYFADPYSSWQRGGNENGNLWIRYYFPKETDFSKVSKEELEDVEWELNTRPRKRLDCQTPLEVFTQHLEGGCSRF</sequence>
<dbReference type="GO" id="GO:0015074">
    <property type="term" value="P:DNA integration"/>
    <property type="evidence" value="ECO:0007669"/>
    <property type="project" value="InterPro"/>
</dbReference>
<dbReference type="PANTHER" id="PTHR10948:SF23">
    <property type="entry name" value="TRANSPOSASE INSI FOR INSERTION SEQUENCE ELEMENT IS30A-RELATED"/>
    <property type="match status" value="1"/>
</dbReference>
<dbReference type="PANTHER" id="PTHR10948">
    <property type="entry name" value="TRANSPOSASE"/>
    <property type="match status" value="1"/>
</dbReference>
<dbReference type="InterPro" id="IPR051917">
    <property type="entry name" value="Transposase-Integrase"/>
</dbReference>
<gene>
    <name evidence="3" type="ORF">A3B02_00165</name>
</gene>
<dbReference type="PROSITE" id="PS50994">
    <property type="entry name" value="INTEGRASE"/>
    <property type="match status" value="1"/>
</dbReference>
<evidence type="ECO:0000259" key="2">
    <source>
        <dbReference type="PROSITE" id="PS50994"/>
    </source>
</evidence>
<dbReference type="SUPFAM" id="SSF53098">
    <property type="entry name" value="Ribonuclease H-like"/>
    <property type="match status" value="1"/>
</dbReference>
<dbReference type="NCBIfam" id="NF033563">
    <property type="entry name" value="transpos_IS30"/>
    <property type="match status" value="1"/>
</dbReference>
<dbReference type="InterPro" id="IPR053392">
    <property type="entry name" value="Transposase_IS30-like"/>
</dbReference>
<protein>
    <recommendedName>
        <fullName evidence="2">Integrase catalytic domain-containing protein</fullName>
    </recommendedName>
</protein>
<dbReference type="InterPro" id="IPR001584">
    <property type="entry name" value="Integrase_cat-core"/>
</dbReference>
<dbReference type="InterPro" id="IPR012337">
    <property type="entry name" value="RNaseH-like_sf"/>
</dbReference>
<evidence type="ECO:0000313" key="3">
    <source>
        <dbReference type="EMBL" id="OGK52058.1"/>
    </source>
</evidence>
<proteinExistence type="predicted"/>
<dbReference type="InterPro" id="IPR036397">
    <property type="entry name" value="RNaseH_sf"/>
</dbReference>
<dbReference type="EMBL" id="MGAS01000014">
    <property type="protein sequence ID" value="OGK52058.1"/>
    <property type="molecule type" value="Genomic_DNA"/>
</dbReference>
<comment type="caution">
    <text evidence="3">The sequence shown here is derived from an EMBL/GenBank/DDBJ whole genome shotgun (WGS) entry which is preliminary data.</text>
</comment>
<dbReference type="GO" id="GO:0032196">
    <property type="term" value="P:transposition"/>
    <property type="evidence" value="ECO:0007669"/>
    <property type="project" value="TreeGrafter"/>
</dbReference>
<dbReference type="GO" id="GO:0003676">
    <property type="term" value="F:nucleic acid binding"/>
    <property type="evidence" value="ECO:0007669"/>
    <property type="project" value="InterPro"/>
</dbReference>
<reference evidence="3 4" key="1">
    <citation type="journal article" date="2016" name="Nat. Commun.">
        <title>Thousands of microbial genomes shed light on interconnected biogeochemical processes in an aquifer system.</title>
        <authorList>
            <person name="Anantharaman K."/>
            <person name="Brown C.T."/>
            <person name="Hug L.A."/>
            <person name="Sharon I."/>
            <person name="Castelle C.J."/>
            <person name="Probst A.J."/>
            <person name="Thomas B.C."/>
            <person name="Singh A."/>
            <person name="Wilkins M.J."/>
            <person name="Karaoz U."/>
            <person name="Brodie E.L."/>
            <person name="Williams K.H."/>
            <person name="Hubbard S.S."/>
            <person name="Banfield J.F."/>
        </authorList>
    </citation>
    <scope>NUCLEOTIDE SEQUENCE [LARGE SCALE GENOMIC DNA]</scope>
</reference>